<evidence type="ECO:0000313" key="3">
    <source>
        <dbReference type="Proteomes" id="UP000641137"/>
    </source>
</evidence>
<protein>
    <recommendedName>
        <fullName evidence="1">RES domain-containing protein</fullName>
    </recommendedName>
</protein>
<comment type="caution">
    <text evidence="2">The sequence shown here is derived from an EMBL/GenBank/DDBJ whole genome shotgun (WGS) entry which is preliminary data.</text>
</comment>
<keyword evidence="3" id="KW-1185">Reference proteome</keyword>
<dbReference type="Proteomes" id="UP000641137">
    <property type="component" value="Unassembled WGS sequence"/>
</dbReference>
<feature type="domain" description="RES" evidence="1">
    <location>
        <begin position="19"/>
        <end position="157"/>
    </location>
</feature>
<evidence type="ECO:0000313" key="2">
    <source>
        <dbReference type="EMBL" id="GHC78500.1"/>
    </source>
</evidence>
<dbReference type="SMART" id="SM00953">
    <property type="entry name" value="RES"/>
    <property type="match status" value="1"/>
</dbReference>
<reference evidence="2" key="1">
    <citation type="journal article" date="2014" name="Int. J. Syst. Evol. Microbiol.">
        <title>Complete genome sequence of Corynebacterium casei LMG S-19264T (=DSM 44701T), isolated from a smear-ripened cheese.</title>
        <authorList>
            <consortium name="US DOE Joint Genome Institute (JGI-PGF)"/>
            <person name="Walter F."/>
            <person name="Albersmeier A."/>
            <person name="Kalinowski J."/>
            <person name="Ruckert C."/>
        </authorList>
    </citation>
    <scope>NUCLEOTIDE SEQUENCE</scope>
    <source>
        <strain evidence="2">KCTC 42097</strain>
    </source>
</reference>
<reference evidence="2" key="2">
    <citation type="submission" date="2020-09" db="EMBL/GenBank/DDBJ databases">
        <authorList>
            <person name="Sun Q."/>
            <person name="Kim S."/>
        </authorList>
    </citation>
    <scope>NUCLEOTIDE SEQUENCE</scope>
    <source>
        <strain evidence="2">KCTC 42097</strain>
    </source>
</reference>
<dbReference type="AlphaFoldDB" id="A0A8J3DUL0"/>
<evidence type="ECO:0000259" key="1">
    <source>
        <dbReference type="SMART" id="SM00953"/>
    </source>
</evidence>
<dbReference type="RefSeq" id="WP_189492052.1">
    <property type="nucleotide sequence ID" value="NZ_BMZO01000010.1"/>
</dbReference>
<accession>A0A8J3DUL0</accession>
<dbReference type="Pfam" id="PF08808">
    <property type="entry name" value="RES"/>
    <property type="match status" value="1"/>
</dbReference>
<organism evidence="2 3">
    <name type="scientific">Limoniibacter endophyticus</name>
    <dbReference type="NCBI Taxonomy" id="1565040"/>
    <lineage>
        <taxon>Bacteria</taxon>
        <taxon>Pseudomonadati</taxon>
        <taxon>Pseudomonadota</taxon>
        <taxon>Alphaproteobacteria</taxon>
        <taxon>Hyphomicrobiales</taxon>
        <taxon>Bartonellaceae</taxon>
        <taxon>Limoniibacter</taxon>
    </lineage>
</organism>
<proteinExistence type="predicted"/>
<dbReference type="EMBL" id="BMZO01000010">
    <property type="protein sequence ID" value="GHC78500.1"/>
    <property type="molecule type" value="Genomic_DNA"/>
</dbReference>
<gene>
    <name evidence="2" type="ORF">GCM10010136_30580</name>
</gene>
<name>A0A8J3DUL0_9HYPH</name>
<sequence>MKWQGIAYRAHDPRWSWAPLSGEGARLHGGRFNPKGRAALYLALTIEGMFLEMGHGFGHRLDPVTVVSYAIDMDGLVDLRTESARRDAGVTFDDMAASWMLDRAEGREPASWTIARRLIATGATGALVPSFANGGYGQMANLVLWNWSKGVEVIDPQRRLPQNPSSWE</sequence>
<dbReference type="InterPro" id="IPR014914">
    <property type="entry name" value="RES_dom"/>
</dbReference>